<dbReference type="GO" id="GO:0016776">
    <property type="term" value="F:phosphotransferase activity, phosphate group as acceptor"/>
    <property type="evidence" value="ECO:0007669"/>
    <property type="project" value="TreeGrafter"/>
</dbReference>
<evidence type="ECO:0000313" key="4">
    <source>
        <dbReference type="Proteomes" id="UP000198894"/>
    </source>
</evidence>
<dbReference type="SUPFAM" id="SSF53649">
    <property type="entry name" value="Alkaline phosphatase-like"/>
    <property type="match status" value="1"/>
</dbReference>
<dbReference type="PANTHER" id="PTHR30443">
    <property type="entry name" value="INNER MEMBRANE PROTEIN"/>
    <property type="match status" value="1"/>
</dbReference>
<dbReference type="InterPro" id="IPR040423">
    <property type="entry name" value="PEA_transferase"/>
</dbReference>
<gene>
    <name evidence="3" type="ORF">SAMN05428953_1194</name>
</gene>
<evidence type="ECO:0000256" key="1">
    <source>
        <dbReference type="SAM" id="Phobius"/>
    </source>
</evidence>
<dbReference type="PANTHER" id="PTHR30443:SF2">
    <property type="entry name" value="PHOSPHOETHANOLAMINE TRANSFERASE EPTC"/>
    <property type="match status" value="1"/>
</dbReference>
<keyword evidence="1" id="KW-1133">Transmembrane helix</keyword>
<dbReference type="EMBL" id="FNEE01000019">
    <property type="protein sequence ID" value="SDK68975.1"/>
    <property type="molecule type" value="Genomic_DNA"/>
</dbReference>
<keyword evidence="3" id="KW-0808">Transferase</keyword>
<feature type="transmembrane region" description="Helical" evidence="1">
    <location>
        <begin position="76"/>
        <end position="95"/>
    </location>
</feature>
<protein>
    <submittedName>
        <fullName evidence="3">Phosphoethanolamine transferase for glucans (OPG), alkaline phosphatase superfamily</fullName>
    </submittedName>
</protein>
<feature type="transmembrane region" description="Helical" evidence="1">
    <location>
        <begin position="12"/>
        <end position="34"/>
    </location>
</feature>
<keyword evidence="1" id="KW-0812">Transmembrane</keyword>
<dbReference type="InterPro" id="IPR000917">
    <property type="entry name" value="Sulfatase_N"/>
</dbReference>
<evidence type="ECO:0000313" key="3">
    <source>
        <dbReference type="EMBL" id="SDK68975.1"/>
    </source>
</evidence>
<reference evidence="4" key="1">
    <citation type="submission" date="2016-10" db="EMBL/GenBank/DDBJ databases">
        <authorList>
            <person name="Varghese N."/>
            <person name="Submissions S."/>
        </authorList>
    </citation>
    <scope>NUCLEOTIDE SEQUENCE [LARGE SCALE GENOMIC DNA]</scope>
    <source>
        <strain evidence="4">CGMCC 1.11022</strain>
    </source>
</reference>
<dbReference type="AlphaFoldDB" id="A0A1G9DYM9"/>
<proteinExistence type="predicted"/>
<accession>A0A1G9DYM9</accession>
<keyword evidence="4" id="KW-1185">Reference proteome</keyword>
<sequence length="581" mass="64255">MGRQGGVNATRGALLALKCALLLAVILLTNHGFIDRIRLLIDDQRQLTLMIFSIIWVISVLAVLAAAFHPNWIIRLLWAVPLAISSAAAYGYYLVQGSEFFIFDVLNFWTVRHEAHRASEFYSNAIWWSVAVAILGVVAIAMPPSLPPLATRKTRYWSPLVPMLPIVLIAGVVIYREGKGSEALPKQFSPLSLAAIAAYKLNSGTFPEREIVSMTPERKQARAIVLLVDESIRSDFVSLEPRNPVTPQLAELRSRLIDFGPAVSGSNCSLQSNALLRFMAYTRNLVQSVKASPTVWQYAKRAGYRTVFIDAQAGFVTVYGKLQNYMTPAEAISIDRFYKLDNAIRTHDLDDELVNIVLKEMSVGDPVFIYANKNGAHFPYSDGSPAEFASDAGTSGTLQSYANAVRWSTDRTLSRLIDGADWRDATMIYTSDHGQNFSAGRLTHCSSYTNVDPNEAIVPMLVSTGDEELRARFEKVATQYPNMATHFAIAPTLLELMGYRPSEISARYESSLLHGLTSQLQFVTDDILGLFSNRPAWHSVDPTIQKGRQRLDLLVTLTNSRPNICEGGIGCVAEPEPISSE</sequence>
<feature type="transmembrane region" description="Helical" evidence="1">
    <location>
        <begin position="125"/>
        <end position="144"/>
    </location>
</feature>
<dbReference type="GO" id="GO:0009244">
    <property type="term" value="P:lipopolysaccharide core region biosynthetic process"/>
    <property type="evidence" value="ECO:0007669"/>
    <property type="project" value="TreeGrafter"/>
</dbReference>
<feature type="transmembrane region" description="Helical" evidence="1">
    <location>
        <begin position="156"/>
        <end position="175"/>
    </location>
</feature>
<feature type="transmembrane region" description="Helical" evidence="1">
    <location>
        <begin position="46"/>
        <end position="69"/>
    </location>
</feature>
<name>A0A1G9DYM9_9HYPH</name>
<dbReference type="GO" id="GO:0005886">
    <property type="term" value="C:plasma membrane"/>
    <property type="evidence" value="ECO:0007669"/>
    <property type="project" value="UniProtKB-SubCell"/>
</dbReference>
<organism evidence="3 4">
    <name type="scientific">Mesorhizobium muleiense</name>
    <dbReference type="NCBI Taxonomy" id="1004279"/>
    <lineage>
        <taxon>Bacteria</taxon>
        <taxon>Pseudomonadati</taxon>
        <taxon>Pseudomonadota</taxon>
        <taxon>Alphaproteobacteria</taxon>
        <taxon>Hyphomicrobiales</taxon>
        <taxon>Phyllobacteriaceae</taxon>
        <taxon>Mesorhizobium</taxon>
    </lineage>
</organism>
<dbReference type="InterPro" id="IPR017850">
    <property type="entry name" value="Alkaline_phosphatase_core_sf"/>
</dbReference>
<keyword evidence="1" id="KW-0472">Membrane</keyword>
<dbReference type="Proteomes" id="UP000198894">
    <property type="component" value="Unassembled WGS sequence"/>
</dbReference>
<dbReference type="Gene3D" id="3.40.720.10">
    <property type="entry name" value="Alkaline Phosphatase, subunit A"/>
    <property type="match status" value="1"/>
</dbReference>
<dbReference type="Pfam" id="PF00884">
    <property type="entry name" value="Sulfatase"/>
    <property type="match status" value="1"/>
</dbReference>
<feature type="domain" description="Sulfatase N-terminal" evidence="2">
    <location>
        <begin position="224"/>
        <end position="499"/>
    </location>
</feature>
<evidence type="ECO:0000259" key="2">
    <source>
        <dbReference type="Pfam" id="PF00884"/>
    </source>
</evidence>